<feature type="compositionally biased region" description="Acidic residues" evidence="1">
    <location>
        <begin position="7"/>
        <end position="18"/>
    </location>
</feature>
<sequence length="119" mass="13823">MNLNADSAEDDLVADDYPESVKPPELFQDSVASKAEVDYVAHSTMSKRFSNYIPTAVLDAYMDEGKAKLGNQFNKVNQKDIRNLKWTFRRRYLHFKGDDTDQRQHGLNSLEFTRWHVSH</sequence>
<dbReference type="EMBL" id="BDGG01000004">
    <property type="protein sequence ID" value="GAU98552.1"/>
    <property type="molecule type" value="Genomic_DNA"/>
</dbReference>
<reference evidence="2 3" key="1">
    <citation type="journal article" date="2016" name="Nat. Commun.">
        <title>Extremotolerant tardigrade genome and improved radiotolerance of human cultured cells by tardigrade-unique protein.</title>
        <authorList>
            <person name="Hashimoto T."/>
            <person name="Horikawa D.D."/>
            <person name="Saito Y."/>
            <person name="Kuwahara H."/>
            <person name="Kozuka-Hata H."/>
            <person name="Shin-I T."/>
            <person name="Minakuchi Y."/>
            <person name="Ohishi K."/>
            <person name="Motoyama A."/>
            <person name="Aizu T."/>
            <person name="Enomoto A."/>
            <person name="Kondo K."/>
            <person name="Tanaka S."/>
            <person name="Hara Y."/>
            <person name="Koshikawa S."/>
            <person name="Sagara H."/>
            <person name="Miura T."/>
            <person name="Yokobori S."/>
            <person name="Miyagawa K."/>
            <person name="Suzuki Y."/>
            <person name="Kubo T."/>
            <person name="Oyama M."/>
            <person name="Kohara Y."/>
            <person name="Fujiyama A."/>
            <person name="Arakawa K."/>
            <person name="Katayama T."/>
            <person name="Toyoda A."/>
            <person name="Kunieda T."/>
        </authorList>
    </citation>
    <scope>NUCLEOTIDE SEQUENCE [LARGE SCALE GENOMIC DNA]</scope>
    <source>
        <strain evidence="2 3">YOKOZUNA-1</strain>
    </source>
</reference>
<protein>
    <submittedName>
        <fullName evidence="2">Uncharacterized protein</fullName>
    </submittedName>
</protein>
<evidence type="ECO:0000313" key="3">
    <source>
        <dbReference type="Proteomes" id="UP000186922"/>
    </source>
</evidence>
<evidence type="ECO:0000313" key="2">
    <source>
        <dbReference type="EMBL" id="GAU98552.1"/>
    </source>
</evidence>
<keyword evidence="3" id="KW-1185">Reference proteome</keyword>
<feature type="region of interest" description="Disordered" evidence="1">
    <location>
        <begin position="1"/>
        <end position="21"/>
    </location>
</feature>
<gene>
    <name evidence="2" type="primary">RvY_09682-1</name>
    <name evidence="2" type="synonym">RvY_09682.1</name>
    <name evidence="2" type="ORF">RvY_09682</name>
</gene>
<organism evidence="2 3">
    <name type="scientific">Ramazzottius varieornatus</name>
    <name type="common">Water bear</name>
    <name type="synonym">Tardigrade</name>
    <dbReference type="NCBI Taxonomy" id="947166"/>
    <lineage>
        <taxon>Eukaryota</taxon>
        <taxon>Metazoa</taxon>
        <taxon>Ecdysozoa</taxon>
        <taxon>Tardigrada</taxon>
        <taxon>Eutardigrada</taxon>
        <taxon>Parachela</taxon>
        <taxon>Hypsibioidea</taxon>
        <taxon>Ramazzottiidae</taxon>
        <taxon>Ramazzottius</taxon>
    </lineage>
</organism>
<evidence type="ECO:0000256" key="1">
    <source>
        <dbReference type="SAM" id="MobiDB-lite"/>
    </source>
</evidence>
<accession>A0A1D1VEP3</accession>
<name>A0A1D1VEP3_RAMVA</name>
<proteinExistence type="predicted"/>
<dbReference type="AlphaFoldDB" id="A0A1D1VEP3"/>
<comment type="caution">
    <text evidence="2">The sequence shown here is derived from an EMBL/GenBank/DDBJ whole genome shotgun (WGS) entry which is preliminary data.</text>
</comment>
<dbReference type="Proteomes" id="UP000186922">
    <property type="component" value="Unassembled WGS sequence"/>
</dbReference>